<dbReference type="EMBL" id="JAKOGI010000019">
    <property type="protein sequence ID" value="KAJ8449787.1"/>
    <property type="molecule type" value="Genomic_DNA"/>
</dbReference>
<evidence type="ECO:0000256" key="4">
    <source>
        <dbReference type="ARBA" id="ARBA00022741"/>
    </source>
</evidence>
<dbReference type="InterPro" id="IPR003593">
    <property type="entry name" value="AAA+_ATPase"/>
</dbReference>
<dbReference type="GO" id="GO:0005524">
    <property type="term" value="F:ATP binding"/>
    <property type="evidence" value="ECO:0007669"/>
    <property type="project" value="UniProtKB-KW"/>
</dbReference>
<dbReference type="PROSITE" id="PS50893">
    <property type="entry name" value="ABC_TRANSPORTER_2"/>
    <property type="match status" value="1"/>
</dbReference>
<evidence type="ECO:0000256" key="7">
    <source>
        <dbReference type="ARBA" id="ARBA00023136"/>
    </source>
</evidence>
<sequence length="643" mass="72480">MIGWDTKNRYTLWIYCMVLPNKLPEVRCCFCAGEMIVGPKKTLFMDEISTGNFVHQIEGTVLMALLQPAPETFEVFDDLMLLSEWHMIYHGPRAEVLEFFESLGFKLPPRKGAADFLQEVTSRKDQEQYWADPSQPYRFIPAEEIAKAFRASPFGMSVTYTLSVPYDKSKSHPLELFKEKYAVPKWELFKACLSREVLLIRRNKLANYDAVSCHCCKNVSLTDSCKARVAFVGFVTGTTFFRTGLHPTNVTYGNLYLSCLFYGFVYIMFNGMSELSLRIFQLPVFYKQRDNCFYPAWAWSLSGWILRVPYSVIEAVAMKERGVLEKRLQLLSDVSGVFSPGVLTALVGPNGAGKTTLVDVLAGQKTGGYIEGDIRISGYPKEQHTFARISGYVEDIDIHSPQVTVEESLWFSASLHLANDISQETKKVTVNSQKLIIDMPISYFVDEVMMLVELDSLEHALVGMPGSIGLSTEQRKRLTIGVELSSSCMDEPTSGLDARVAAIVMRVVRNTVDTGRTVVCTVHQPINPSQARWTSNLWRKARSSVWDYERLFLGDSDSNPNSFAFGLFFYVTGIGGIPPIPDGYNPTTRMLEVTTPVVEQSIGQDLADIYLSSNQLRFLTSYIIKAYLSIFSHSFTFTRLSLI</sequence>
<dbReference type="SMART" id="SM00382">
    <property type="entry name" value="AAA"/>
    <property type="match status" value="1"/>
</dbReference>
<keyword evidence="4" id="KW-0547">Nucleotide-binding</keyword>
<keyword evidence="6 8" id="KW-1133">Transmembrane helix</keyword>
<keyword evidence="7 8" id="KW-0472">Membrane</keyword>
<dbReference type="GO" id="GO:0005886">
    <property type="term" value="C:plasma membrane"/>
    <property type="evidence" value="ECO:0007669"/>
    <property type="project" value="UniProtKB-ARBA"/>
</dbReference>
<dbReference type="Pfam" id="PF00005">
    <property type="entry name" value="ABC_tran"/>
    <property type="match status" value="1"/>
</dbReference>
<dbReference type="InterPro" id="IPR013525">
    <property type="entry name" value="ABC2_TM"/>
</dbReference>
<keyword evidence="2" id="KW-0813">Transport</keyword>
<accession>A0A9Q1QPI4</accession>
<evidence type="ECO:0000256" key="3">
    <source>
        <dbReference type="ARBA" id="ARBA00022692"/>
    </source>
</evidence>
<evidence type="ECO:0000313" key="11">
    <source>
        <dbReference type="Proteomes" id="UP001153076"/>
    </source>
</evidence>
<feature type="transmembrane region" description="Helical" evidence="8">
    <location>
        <begin position="250"/>
        <end position="269"/>
    </location>
</feature>
<dbReference type="FunFam" id="3.40.50.300:FF:003489">
    <property type="entry name" value="ABC transporter G family member 39"/>
    <property type="match status" value="1"/>
</dbReference>
<evidence type="ECO:0000313" key="10">
    <source>
        <dbReference type="EMBL" id="KAJ8449787.1"/>
    </source>
</evidence>
<keyword evidence="3 8" id="KW-0812">Transmembrane</keyword>
<reference evidence="10" key="1">
    <citation type="submission" date="2022-04" db="EMBL/GenBank/DDBJ databases">
        <title>Carnegiea gigantea Genome sequencing and assembly v2.</title>
        <authorList>
            <person name="Copetti D."/>
            <person name="Sanderson M.J."/>
            <person name="Burquez A."/>
            <person name="Wojciechowski M.F."/>
        </authorList>
    </citation>
    <scope>NUCLEOTIDE SEQUENCE</scope>
    <source>
        <strain evidence="10">SGP5-SGP5p</strain>
        <tissue evidence="10">Aerial part</tissue>
    </source>
</reference>
<evidence type="ECO:0000256" key="1">
    <source>
        <dbReference type="ARBA" id="ARBA00004141"/>
    </source>
</evidence>
<evidence type="ECO:0000259" key="9">
    <source>
        <dbReference type="PROSITE" id="PS50893"/>
    </source>
</evidence>
<keyword evidence="5" id="KW-0067">ATP-binding</keyword>
<evidence type="ECO:0000256" key="6">
    <source>
        <dbReference type="ARBA" id="ARBA00022989"/>
    </source>
</evidence>
<proteinExistence type="predicted"/>
<organism evidence="10 11">
    <name type="scientific">Carnegiea gigantea</name>
    <dbReference type="NCBI Taxonomy" id="171969"/>
    <lineage>
        <taxon>Eukaryota</taxon>
        <taxon>Viridiplantae</taxon>
        <taxon>Streptophyta</taxon>
        <taxon>Embryophyta</taxon>
        <taxon>Tracheophyta</taxon>
        <taxon>Spermatophyta</taxon>
        <taxon>Magnoliopsida</taxon>
        <taxon>eudicotyledons</taxon>
        <taxon>Gunneridae</taxon>
        <taxon>Pentapetalae</taxon>
        <taxon>Caryophyllales</taxon>
        <taxon>Cactineae</taxon>
        <taxon>Cactaceae</taxon>
        <taxon>Cactoideae</taxon>
        <taxon>Echinocereeae</taxon>
        <taxon>Carnegiea</taxon>
    </lineage>
</organism>
<dbReference type="AlphaFoldDB" id="A0A9Q1QPI4"/>
<dbReference type="OrthoDB" id="66620at2759"/>
<evidence type="ECO:0000256" key="8">
    <source>
        <dbReference type="SAM" id="Phobius"/>
    </source>
</evidence>
<feature type="domain" description="ABC transporter" evidence="9">
    <location>
        <begin position="313"/>
        <end position="565"/>
    </location>
</feature>
<dbReference type="GO" id="GO:0140359">
    <property type="term" value="F:ABC-type transporter activity"/>
    <property type="evidence" value="ECO:0007669"/>
    <property type="project" value="InterPro"/>
</dbReference>
<dbReference type="Pfam" id="PF01061">
    <property type="entry name" value="ABC2_membrane"/>
    <property type="match status" value="1"/>
</dbReference>
<dbReference type="Proteomes" id="UP001153076">
    <property type="component" value="Unassembled WGS sequence"/>
</dbReference>
<evidence type="ECO:0000256" key="2">
    <source>
        <dbReference type="ARBA" id="ARBA00022448"/>
    </source>
</evidence>
<comment type="caution">
    <text evidence="10">The sequence shown here is derived from an EMBL/GenBank/DDBJ whole genome shotgun (WGS) entry which is preliminary data.</text>
</comment>
<dbReference type="PANTHER" id="PTHR19241">
    <property type="entry name" value="ATP-BINDING CASSETTE TRANSPORTER"/>
    <property type="match status" value="1"/>
</dbReference>
<dbReference type="SUPFAM" id="SSF52540">
    <property type="entry name" value="P-loop containing nucleoside triphosphate hydrolases"/>
    <property type="match status" value="1"/>
</dbReference>
<dbReference type="Pfam" id="PF19055">
    <property type="entry name" value="ABC2_membrane_7"/>
    <property type="match status" value="1"/>
</dbReference>
<dbReference type="InterPro" id="IPR027417">
    <property type="entry name" value="P-loop_NTPase"/>
</dbReference>
<protein>
    <recommendedName>
        <fullName evidence="9">ABC transporter domain-containing protein</fullName>
    </recommendedName>
</protein>
<name>A0A9Q1QPI4_9CARY</name>
<comment type="subcellular location">
    <subcellularLocation>
        <location evidence="1">Membrane</location>
        <topology evidence="1">Multi-pass membrane protein</topology>
    </subcellularLocation>
</comment>
<dbReference type="InterPro" id="IPR043926">
    <property type="entry name" value="ABCG_dom"/>
</dbReference>
<keyword evidence="11" id="KW-1185">Reference proteome</keyword>
<evidence type="ECO:0000256" key="5">
    <source>
        <dbReference type="ARBA" id="ARBA00022840"/>
    </source>
</evidence>
<dbReference type="Gene3D" id="3.40.50.300">
    <property type="entry name" value="P-loop containing nucleotide triphosphate hydrolases"/>
    <property type="match status" value="1"/>
</dbReference>
<gene>
    <name evidence="10" type="ORF">Cgig2_001443</name>
</gene>
<dbReference type="InterPro" id="IPR003439">
    <property type="entry name" value="ABC_transporter-like_ATP-bd"/>
</dbReference>
<dbReference type="GO" id="GO:0016887">
    <property type="term" value="F:ATP hydrolysis activity"/>
    <property type="evidence" value="ECO:0007669"/>
    <property type="project" value="InterPro"/>
</dbReference>